<sequence>MTAPEAAAGPVTRLSARQARRVALEAQGFGRRHRPRGEVTTAHLKRVVDRLGVVQIDSVNVVTRSHYLPFFSRLGPYDPARLDRLRDRGPRHLVEYWAHEASLIPPSTWPLLGFRMRRVLEEAWGNMQRVVAEHPGLVGMVLEEVGTHGPVTARELDARLSLDAPRRRDQWGWNWSAVKTALEHLFWAGQICSAGRTTQFERRYVLPERILAPEVVDRGPHGAAPMSDEDSFAALIEISARALGVGSERCLRDYFRLSPAQARSAITRLVADGVLLPVQIEGWQRPAYLHREARLPSRRTEACALLSPFDSLVWQRERTSALFGFDYRLEIYVPADRRVHGYYVLPFLLDDDLLARVDLKADRAAGVLQVRSLHWEPAAQGGRTRDAAERLAAELARLADFLGLGAVAGPDPGARVGGGVAR</sequence>
<proteinExistence type="predicted"/>
<accession>A0ABQ6IQL0</accession>
<dbReference type="EMBL" id="BSUO01000001">
    <property type="protein sequence ID" value="GMA38988.1"/>
    <property type="molecule type" value="Genomic_DNA"/>
</dbReference>
<dbReference type="InterPro" id="IPR009351">
    <property type="entry name" value="AlkZ-like"/>
</dbReference>
<evidence type="ECO:0008006" key="3">
    <source>
        <dbReference type="Google" id="ProtNLM"/>
    </source>
</evidence>
<gene>
    <name evidence="1" type="ORF">GCM10025883_10330</name>
</gene>
<dbReference type="RefSeq" id="WP_284302996.1">
    <property type="nucleotide sequence ID" value="NZ_BSUO01000001.1"/>
</dbReference>
<evidence type="ECO:0000313" key="1">
    <source>
        <dbReference type="EMBL" id="GMA38988.1"/>
    </source>
</evidence>
<dbReference type="Pfam" id="PF06224">
    <property type="entry name" value="AlkZ-like"/>
    <property type="match status" value="1"/>
</dbReference>
<protein>
    <recommendedName>
        <fullName evidence="3">Cytoplasmic protein</fullName>
    </recommendedName>
</protein>
<name>A0ABQ6IQL0_9MICO</name>
<organism evidence="1 2">
    <name type="scientific">Mobilicoccus caccae</name>
    <dbReference type="NCBI Taxonomy" id="1859295"/>
    <lineage>
        <taxon>Bacteria</taxon>
        <taxon>Bacillati</taxon>
        <taxon>Actinomycetota</taxon>
        <taxon>Actinomycetes</taxon>
        <taxon>Micrococcales</taxon>
        <taxon>Dermatophilaceae</taxon>
        <taxon>Mobilicoccus</taxon>
    </lineage>
</organism>
<reference evidence="2" key="1">
    <citation type="journal article" date="2019" name="Int. J. Syst. Evol. Microbiol.">
        <title>The Global Catalogue of Microorganisms (GCM) 10K type strain sequencing project: providing services to taxonomists for standard genome sequencing and annotation.</title>
        <authorList>
            <consortium name="The Broad Institute Genomics Platform"/>
            <consortium name="The Broad Institute Genome Sequencing Center for Infectious Disease"/>
            <person name="Wu L."/>
            <person name="Ma J."/>
        </authorList>
    </citation>
    <scope>NUCLEOTIDE SEQUENCE [LARGE SCALE GENOMIC DNA]</scope>
    <source>
        <strain evidence="2">NBRC 113072</strain>
    </source>
</reference>
<comment type="caution">
    <text evidence="1">The sequence shown here is derived from an EMBL/GenBank/DDBJ whole genome shotgun (WGS) entry which is preliminary data.</text>
</comment>
<dbReference type="PANTHER" id="PTHR30528:SF0">
    <property type="entry name" value="CYTOPLASMIC PROTEIN"/>
    <property type="match status" value="1"/>
</dbReference>
<dbReference type="PANTHER" id="PTHR30528">
    <property type="entry name" value="CYTOPLASMIC PROTEIN"/>
    <property type="match status" value="1"/>
</dbReference>
<evidence type="ECO:0000313" key="2">
    <source>
        <dbReference type="Proteomes" id="UP001157126"/>
    </source>
</evidence>
<keyword evidence="2" id="KW-1185">Reference proteome</keyword>
<dbReference type="Proteomes" id="UP001157126">
    <property type="component" value="Unassembled WGS sequence"/>
</dbReference>